<evidence type="ECO:0000313" key="2">
    <source>
        <dbReference type="EMBL" id="KAK4367835.1"/>
    </source>
</evidence>
<evidence type="ECO:0000256" key="1">
    <source>
        <dbReference type="SAM" id="MobiDB-lite"/>
    </source>
</evidence>
<accession>A0AAE1SDN6</accession>
<protein>
    <submittedName>
        <fullName evidence="2">Uncharacterized protein</fullName>
    </submittedName>
</protein>
<keyword evidence="3" id="KW-1185">Reference proteome</keyword>
<reference evidence="2" key="1">
    <citation type="submission" date="2023-12" db="EMBL/GenBank/DDBJ databases">
        <title>Genome assembly of Anisodus tanguticus.</title>
        <authorList>
            <person name="Wang Y.-J."/>
        </authorList>
    </citation>
    <scope>NUCLEOTIDE SEQUENCE</scope>
    <source>
        <strain evidence="2">KB-2021</strain>
        <tissue evidence="2">Leaf</tissue>
    </source>
</reference>
<dbReference type="AlphaFoldDB" id="A0AAE1SDN6"/>
<organism evidence="2 3">
    <name type="scientific">Anisodus tanguticus</name>
    <dbReference type="NCBI Taxonomy" id="243964"/>
    <lineage>
        <taxon>Eukaryota</taxon>
        <taxon>Viridiplantae</taxon>
        <taxon>Streptophyta</taxon>
        <taxon>Embryophyta</taxon>
        <taxon>Tracheophyta</taxon>
        <taxon>Spermatophyta</taxon>
        <taxon>Magnoliopsida</taxon>
        <taxon>eudicotyledons</taxon>
        <taxon>Gunneridae</taxon>
        <taxon>Pentapetalae</taxon>
        <taxon>asterids</taxon>
        <taxon>lamiids</taxon>
        <taxon>Solanales</taxon>
        <taxon>Solanaceae</taxon>
        <taxon>Solanoideae</taxon>
        <taxon>Hyoscyameae</taxon>
        <taxon>Anisodus</taxon>
    </lineage>
</organism>
<feature type="compositionally biased region" description="Basic and acidic residues" evidence="1">
    <location>
        <begin position="293"/>
        <end position="302"/>
    </location>
</feature>
<feature type="region of interest" description="Disordered" evidence="1">
    <location>
        <begin position="247"/>
        <end position="343"/>
    </location>
</feature>
<name>A0AAE1SDN6_9SOLA</name>
<sequence length="343" mass="36603">MREMCCLDDDALYFVVSGAKLRFGLDEFALITGLQYKDGTSIMIKLVPNRLVKNIFFNKGRESNRGDSESSNADMKKELESFRVHVDSKFIEILIDIVDLKKKVDAKCDLPDEKEDAFAYSGGLHTNCVDLNMDDNQGVCEGDENVKDVTPNDGVGGGDSSKEVGGGGVVDGIGGGEGHDSYSDFMFVLMSESVIAAITQNESDIAAITQAAKVGVASTEVVEDEQFIKDDCPENTTVNAVVTEQAREDVLPQGGDVESPDAGNESVDDGESALAPPPEDVARPQTGQLTDEGPGKTKDIVKDCGVSQSGVSGGTCDSKEQAPDFVIPPDTNLVEINDDQTTR</sequence>
<dbReference type="EMBL" id="JAVYJV010000006">
    <property type="protein sequence ID" value="KAK4367835.1"/>
    <property type="molecule type" value="Genomic_DNA"/>
</dbReference>
<evidence type="ECO:0000313" key="3">
    <source>
        <dbReference type="Proteomes" id="UP001291623"/>
    </source>
</evidence>
<dbReference type="Proteomes" id="UP001291623">
    <property type="component" value="Unassembled WGS sequence"/>
</dbReference>
<proteinExistence type="predicted"/>
<gene>
    <name evidence="2" type="ORF">RND71_011627</name>
</gene>
<comment type="caution">
    <text evidence="2">The sequence shown here is derived from an EMBL/GenBank/DDBJ whole genome shotgun (WGS) entry which is preliminary data.</text>
</comment>